<dbReference type="SMART" id="SM00567">
    <property type="entry name" value="EZ_HEAT"/>
    <property type="match status" value="2"/>
</dbReference>
<organism evidence="1 2">
    <name type="scientific">Dactylosporangium cerinum</name>
    <dbReference type="NCBI Taxonomy" id="1434730"/>
    <lineage>
        <taxon>Bacteria</taxon>
        <taxon>Bacillati</taxon>
        <taxon>Actinomycetota</taxon>
        <taxon>Actinomycetes</taxon>
        <taxon>Micromonosporales</taxon>
        <taxon>Micromonosporaceae</taxon>
        <taxon>Dactylosporangium</taxon>
    </lineage>
</organism>
<name>A0ABV9VMD7_9ACTN</name>
<protein>
    <submittedName>
        <fullName evidence="1">HEAT repeat domain-containing protein</fullName>
    </submittedName>
</protein>
<dbReference type="EMBL" id="JBHSIU010000004">
    <property type="protein sequence ID" value="MFC4996573.1"/>
    <property type="molecule type" value="Genomic_DNA"/>
</dbReference>
<dbReference type="InterPro" id="IPR021133">
    <property type="entry name" value="HEAT_type_2"/>
</dbReference>
<dbReference type="SUPFAM" id="SSF48371">
    <property type="entry name" value="ARM repeat"/>
    <property type="match status" value="1"/>
</dbReference>
<accession>A0ABV9VMD7</accession>
<keyword evidence="2" id="KW-1185">Reference proteome</keyword>
<proteinExistence type="predicted"/>
<dbReference type="PROSITE" id="PS50077">
    <property type="entry name" value="HEAT_REPEAT"/>
    <property type="match status" value="1"/>
</dbReference>
<dbReference type="RefSeq" id="WP_380112796.1">
    <property type="nucleotide sequence ID" value="NZ_JBHSIU010000004.1"/>
</dbReference>
<dbReference type="Proteomes" id="UP001595912">
    <property type="component" value="Unassembled WGS sequence"/>
</dbReference>
<evidence type="ECO:0000313" key="1">
    <source>
        <dbReference type="EMBL" id="MFC4996573.1"/>
    </source>
</evidence>
<sequence length="237" mass="24905">MDRAELERQLARHVAAGDTAARDAVAHVLATTYGAAALPALLRASVDDRNDDGESLQLTVLELVEAWPEEALAQVLACVVAPDPGLRRVGVWGLSVIDWSRRDELIPLAVDAASDPDPRVRAAAVAALSSIFGADDPRARAVMTAGVHDPDPDVRCAAVQGLYPWRDEVATGLLVAAAGDADHAVRYWTAWALSRRPGGEAALERLAADGDAEVGAAAREVMALDQRASGAWGHQGS</sequence>
<gene>
    <name evidence="1" type="ORF">ACFPIJ_01890</name>
</gene>
<evidence type="ECO:0000313" key="2">
    <source>
        <dbReference type="Proteomes" id="UP001595912"/>
    </source>
</evidence>
<dbReference type="InterPro" id="IPR011989">
    <property type="entry name" value="ARM-like"/>
</dbReference>
<dbReference type="InterPro" id="IPR004155">
    <property type="entry name" value="PBS_lyase_HEAT"/>
</dbReference>
<dbReference type="Gene3D" id="1.25.10.10">
    <property type="entry name" value="Leucine-rich Repeat Variant"/>
    <property type="match status" value="1"/>
</dbReference>
<dbReference type="InterPro" id="IPR016024">
    <property type="entry name" value="ARM-type_fold"/>
</dbReference>
<comment type="caution">
    <text evidence="1">The sequence shown here is derived from an EMBL/GenBank/DDBJ whole genome shotgun (WGS) entry which is preliminary data.</text>
</comment>
<reference evidence="2" key="1">
    <citation type="journal article" date="2019" name="Int. J. Syst. Evol. Microbiol.">
        <title>The Global Catalogue of Microorganisms (GCM) 10K type strain sequencing project: providing services to taxonomists for standard genome sequencing and annotation.</title>
        <authorList>
            <consortium name="The Broad Institute Genomics Platform"/>
            <consortium name="The Broad Institute Genome Sequencing Center for Infectious Disease"/>
            <person name="Wu L."/>
            <person name="Ma J."/>
        </authorList>
    </citation>
    <scope>NUCLEOTIDE SEQUENCE [LARGE SCALE GENOMIC DNA]</scope>
    <source>
        <strain evidence="2">CGMCC 4.7152</strain>
    </source>
</reference>
<dbReference type="Pfam" id="PF13646">
    <property type="entry name" value="HEAT_2"/>
    <property type="match status" value="1"/>
</dbReference>